<keyword evidence="1" id="KW-0812">Transmembrane</keyword>
<keyword evidence="4" id="KW-1185">Reference proteome</keyword>
<dbReference type="SMART" id="SM00342">
    <property type="entry name" value="HTH_ARAC"/>
    <property type="match status" value="1"/>
</dbReference>
<feature type="transmembrane region" description="Helical" evidence="1">
    <location>
        <begin position="394"/>
        <end position="416"/>
    </location>
</feature>
<name>A0ABW5AVB6_9FLAO</name>
<reference evidence="4" key="1">
    <citation type="journal article" date="2019" name="Int. J. Syst. Evol. Microbiol.">
        <title>The Global Catalogue of Microorganisms (GCM) 10K type strain sequencing project: providing services to taxonomists for standard genome sequencing and annotation.</title>
        <authorList>
            <consortium name="The Broad Institute Genomics Platform"/>
            <consortium name="The Broad Institute Genome Sequencing Center for Infectious Disease"/>
            <person name="Wu L."/>
            <person name="Ma J."/>
        </authorList>
    </citation>
    <scope>NUCLEOTIDE SEQUENCE [LARGE SCALE GENOMIC DNA]</scope>
    <source>
        <strain evidence="4">DT92</strain>
    </source>
</reference>
<keyword evidence="1" id="KW-0472">Membrane</keyword>
<keyword evidence="1" id="KW-1133">Transmembrane helix</keyword>
<proteinExistence type="predicted"/>
<comment type="caution">
    <text evidence="3">The sequence shown here is derived from an EMBL/GenBank/DDBJ whole genome shotgun (WGS) entry which is preliminary data.</text>
</comment>
<dbReference type="RefSeq" id="WP_378319928.1">
    <property type="nucleotide sequence ID" value="NZ_JBHUHY010000006.1"/>
</dbReference>
<dbReference type="Pfam" id="PF12833">
    <property type="entry name" value="HTH_18"/>
    <property type="match status" value="1"/>
</dbReference>
<evidence type="ECO:0000259" key="2">
    <source>
        <dbReference type="PROSITE" id="PS01124"/>
    </source>
</evidence>
<dbReference type="EMBL" id="JBHUHY010000006">
    <property type="protein sequence ID" value="MFD2186933.1"/>
    <property type="molecule type" value="Genomic_DNA"/>
</dbReference>
<protein>
    <submittedName>
        <fullName evidence="3">Helix-turn-helix domain-containing protein</fullName>
    </submittedName>
</protein>
<accession>A0ABW5AVB6</accession>
<dbReference type="InterPro" id="IPR018060">
    <property type="entry name" value="HTH_AraC"/>
</dbReference>
<dbReference type="InterPro" id="IPR011990">
    <property type="entry name" value="TPR-like_helical_dom_sf"/>
</dbReference>
<dbReference type="SUPFAM" id="SSF48452">
    <property type="entry name" value="TPR-like"/>
    <property type="match status" value="2"/>
</dbReference>
<gene>
    <name evidence="3" type="ORF">ACFSJT_09025</name>
</gene>
<organism evidence="3 4">
    <name type="scientific">Aquimarina celericrescens</name>
    <dbReference type="NCBI Taxonomy" id="1964542"/>
    <lineage>
        <taxon>Bacteria</taxon>
        <taxon>Pseudomonadati</taxon>
        <taxon>Bacteroidota</taxon>
        <taxon>Flavobacteriia</taxon>
        <taxon>Flavobacteriales</taxon>
        <taxon>Flavobacteriaceae</taxon>
        <taxon>Aquimarina</taxon>
    </lineage>
</organism>
<dbReference type="Gene3D" id="1.25.40.10">
    <property type="entry name" value="Tetratricopeptide repeat domain"/>
    <property type="match status" value="2"/>
</dbReference>
<evidence type="ECO:0000256" key="1">
    <source>
        <dbReference type="SAM" id="Phobius"/>
    </source>
</evidence>
<sequence>MKYYTMLKGFLRSYLFVFMLPFVCFGQQKNNSLDSLINLQYEELAKILNDTKTDTNIYKNYADAYLKKARKDTSKQQLLWAYEYQRLHAYLTNSDTQINYLDSIIDYSKNLKIKNYPEMGYYIKALILYDKKDFKGSLDNYLEAYNLAKKKKSHQLIYGTTHGIAVIKSRIGNYKEALNITLNCKKYLETETKSKRNSENYLITLSLLTHLYRKTNKIDSSSIINQLGIKKSLKKSLNEYYSYFILSEGINLYKRNNYKQSIDSLRKSLILLKEINDKPNIAFANFYIGKNYLKVGNKEKSISFFEQVDTIFQNTNYLNPDLRENYEILIDHFKSQNNKDKQLVYINRLLKLDSILFNDYKYLVNNLNKRYNSPELLESKEKLVHSINKKNKTLSGSVLIIGAISFIITLFLIYNYRKKRYYRKRFNELINTSSNVTKSNPSKTSNKKERDLDIPEKVSTQILSGLERFESKKGYLQQNITIGSLAKDLKTNTKYLSKIINLYHKKSFVNYINDARIDFIVNELKDNEKIRKFTIKAISEHSGFKNAQSFSQAFLKRTGIYPSYFIKNVSN</sequence>
<evidence type="ECO:0000313" key="3">
    <source>
        <dbReference type="EMBL" id="MFD2186933.1"/>
    </source>
</evidence>
<dbReference type="PROSITE" id="PS01124">
    <property type="entry name" value="HTH_ARAC_FAMILY_2"/>
    <property type="match status" value="1"/>
</dbReference>
<dbReference type="Gene3D" id="1.10.10.60">
    <property type="entry name" value="Homeodomain-like"/>
    <property type="match status" value="2"/>
</dbReference>
<feature type="domain" description="HTH araC/xylS-type" evidence="2">
    <location>
        <begin position="460"/>
        <end position="568"/>
    </location>
</feature>
<evidence type="ECO:0000313" key="4">
    <source>
        <dbReference type="Proteomes" id="UP001597344"/>
    </source>
</evidence>
<dbReference type="Proteomes" id="UP001597344">
    <property type="component" value="Unassembled WGS sequence"/>
</dbReference>